<name>A0AAE0FJW8_9CHLO</name>
<evidence type="ECO:0000256" key="1">
    <source>
        <dbReference type="SAM" id="MobiDB-lite"/>
    </source>
</evidence>
<sequence length="308" mass="32389">MLSSTEYGALLNKINELQDLLRQQRGADAPPAQQQRQQPQRQQRQQQQRGTQRGFRVGTHPLPAVGFDRDDQKAKPFCGRCKKAGKGEQCHFYRDCPLGGRQHPPHSAAAFCIPIDEEDAEGVRALAMCALFQQAADDGAEAFATAVSTYGPPAVLCAGAVGGIDVSAYGFTVEPQQPADEPAGDDIHQRLDDLAAEVHAAANCKVHYTRASFPPPAVLEPHASALVCGPAAAGNMPEEQVPAGGAAASASAVPAPAIPVSQEEDVKPVPLQSARVTATTDGEFPGFVQTVNHAAIAPVDLTGYDTDG</sequence>
<reference evidence="2 3" key="1">
    <citation type="journal article" date="2015" name="Genome Biol. Evol.">
        <title>Comparative Genomics of a Bacterivorous Green Alga Reveals Evolutionary Causalities and Consequences of Phago-Mixotrophic Mode of Nutrition.</title>
        <authorList>
            <person name="Burns J.A."/>
            <person name="Paasch A."/>
            <person name="Narechania A."/>
            <person name="Kim E."/>
        </authorList>
    </citation>
    <scope>NUCLEOTIDE SEQUENCE [LARGE SCALE GENOMIC DNA]</scope>
    <source>
        <strain evidence="2 3">PLY_AMNH</strain>
    </source>
</reference>
<feature type="region of interest" description="Disordered" evidence="1">
    <location>
        <begin position="21"/>
        <end position="68"/>
    </location>
</feature>
<proteinExistence type="predicted"/>
<gene>
    <name evidence="2" type="ORF">CYMTET_30658</name>
</gene>
<accession>A0AAE0FJW8</accession>
<dbReference type="Proteomes" id="UP001190700">
    <property type="component" value="Unassembled WGS sequence"/>
</dbReference>
<dbReference type="AlphaFoldDB" id="A0AAE0FJW8"/>
<dbReference type="EMBL" id="LGRX02017774">
    <property type="protein sequence ID" value="KAK3260376.1"/>
    <property type="molecule type" value="Genomic_DNA"/>
</dbReference>
<comment type="caution">
    <text evidence="2">The sequence shown here is derived from an EMBL/GenBank/DDBJ whole genome shotgun (WGS) entry which is preliminary data.</text>
</comment>
<organism evidence="2 3">
    <name type="scientific">Cymbomonas tetramitiformis</name>
    <dbReference type="NCBI Taxonomy" id="36881"/>
    <lineage>
        <taxon>Eukaryota</taxon>
        <taxon>Viridiplantae</taxon>
        <taxon>Chlorophyta</taxon>
        <taxon>Pyramimonadophyceae</taxon>
        <taxon>Pyramimonadales</taxon>
        <taxon>Pyramimonadaceae</taxon>
        <taxon>Cymbomonas</taxon>
    </lineage>
</organism>
<evidence type="ECO:0000313" key="2">
    <source>
        <dbReference type="EMBL" id="KAK3260376.1"/>
    </source>
</evidence>
<keyword evidence="3" id="KW-1185">Reference proteome</keyword>
<feature type="compositionally biased region" description="Low complexity" evidence="1">
    <location>
        <begin position="23"/>
        <end position="54"/>
    </location>
</feature>
<protein>
    <submittedName>
        <fullName evidence="2">Uncharacterized protein</fullName>
    </submittedName>
</protein>
<evidence type="ECO:0000313" key="3">
    <source>
        <dbReference type="Proteomes" id="UP001190700"/>
    </source>
</evidence>